<evidence type="ECO:0000256" key="2">
    <source>
        <dbReference type="SAM" id="SignalP"/>
    </source>
</evidence>
<keyword evidence="2" id="KW-0732">Signal</keyword>
<dbReference type="AlphaFoldDB" id="A0A2P8CVC2"/>
<dbReference type="PROSITE" id="PS51257">
    <property type="entry name" value="PROKAR_LIPOPROTEIN"/>
    <property type="match status" value="1"/>
</dbReference>
<accession>A0A2P8CVC2</accession>
<evidence type="ECO:0000313" key="3">
    <source>
        <dbReference type="EMBL" id="PSK88923.1"/>
    </source>
</evidence>
<evidence type="ECO:0000313" key="4">
    <source>
        <dbReference type="Proteomes" id="UP000240542"/>
    </source>
</evidence>
<feature type="signal peptide" evidence="2">
    <location>
        <begin position="1"/>
        <end position="31"/>
    </location>
</feature>
<dbReference type="Proteomes" id="UP000240542">
    <property type="component" value="Unassembled WGS sequence"/>
</dbReference>
<protein>
    <recommendedName>
        <fullName evidence="5">Lipoprotein</fullName>
    </recommendedName>
</protein>
<reference evidence="3 4" key="1">
    <citation type="submission" date="2018-03" db="EMBL/GenBank/DDBJ databases">
        <title>Genomic Encyclopedia of Archaeal and Bacterial Type Strains, Phase II (KMG-II): from individual species to whole genera.</title>
        <authorList>
            <person name="Goeker M."/>
        </authorList>
    </citation>
    <scope>NUCLEOTIDE SEQUENCE [LARGE SCALE GENOMIC DNA]</scope>
    <source>
        <strain evidence="3 4">DSM 45312</strain>
    </source>
</reference>
<proteinExistence type="predicted"/>
<gene>
    <name evidence="3" type="ORF">CLV63_12811</name>
</gene>
<organism evidence="3 4">
    <name type="scientific">Murinocardiopsis flavida</name>
    <dbReference type="NCBI Taxonomy" id="645275"/>
    <lineage>
        <taxon>Bacteria</taxon>
        <taxon>Bacillati</taxon>
        <taxon>Actinomycetota</taxon>
        <taxon>Actinomycetes</taxon>
        <taxon>Streptosporangiales</taxon>
        <taxon>Nocardiopsidaceae</taxon>
        <taxon>Murinocardiopsis</taxon>
    </lineage>
</organism>
<evidence type="ECO:0008006" key="5">
    <source>
        <dbReference type="Google" id="ProtNLM"/>
    </source>
</evidence>
<evidence type="ECO:0000256" key="1">
    <source>
        <dbReference type="SAM" id="MobiDB-lite"/>
    </source>
</evidence>
<feature type="region of interest" description="Disordered" evidence="1">
    <location>
        <begin position="101"/>
        <end position="139"/>
    </location>
</feature>
<sequence length="225" mass="24276">MRKTKNLTPTLAATGALVLLALTGCSSLGQGDVYDFTRFEGELPSEKITIGFSEELLELAKADGVNPLITSVTVTGRELEGSMCAADVEFTYADGGLDRLADASDDKNSNNEGKSPQEIVAGRTVQGPGDGLTEDKFDESKPEEGTYISEDFTTAVLVAPCAESPTDEDRNLKLKFPDEETYPGYPVHFAEASITFLNDGTIGLIQDESEVKEYQPDSNDQWISD</sequence>
<comment type="caution">
    <text evidence="3">The sequence shown here is derived from an EMBL/GenBank/DDBJ whole genome shotgun (WGS) entry which is preliminary data.</text>
</comment>
<dbReference type="EMBL" id="PYGA01000028">
    <property type="protein sequence ID" value="PSK88923.1"/>
    <property type="molecule type" value="Genomic_DNA"/>
</dbReference>
<feature type="chain" id="PRO_5038436218" description="Lipoprotein" evidence="2">
    <location>
        <begin position="32"/>
        <end position="225"/>
    </location>
</feature>
<dbReference type="OrthoDB" id="5115904at2"/>
<dbReference type="RefSeq" id="WP_146165681.1">
    <property type="nucleotide sequence ID" value="NZ_PYGA01000028.1"/>
</dbReference>
<keyword evidence="4" id="KW-1185">Reference proteome</keyword>
<name>A0A2P8CVC2_9ACTN</name>